<evidence type="ECO:0000313" key="5">
    <source>
        <dbReference type="Proteomes" id="UP000199622"/>
    </source>
</evidence>
<reference evidence="5" key="1">
    <citation type="submission" date="2016-10" db="EMBL/GenBank/DDBJ databases">
        <authorList>
            <person name="Varghese N."/>
            <person name="Submissions S."/>
        </authorList>
    </citation>
    <scope>NUCLEOTIDE SEQUENCE [LARGE SCALE GENOMIC DNA]</scope>
    <source>
        <strain evidence="5">DSM 44544</strain>
    </source>
</reference>
<dbReference type="SUPFAM" id="SSF49764">
    <property type="entry name" value="HSP20-like chaperones"/>
    <property type="match status" value="1"/>
</dbReference>
<dbReference type="CDD" id="cd06464">
    <property type="entry name" value="ACD_sHsps-like"/>
    <property type="match status" value="1"/>
</dbReference>
<dbReference type="STRING" id="208445.SAMN04489727_4553"/>
<feature type="domain" description="SHSP" evidence="3">
    <location>
        <begin position="24"/>
        <end position="134"/>
    </location>
</feature>
<dbReference type="InterPro" id="IPR002068">
    <property type="entry name" value="A-crystallin/Hsp20_dom"/>
</dbReference>
<dbReference type="EMBL" id="FNSO01000004">
    <property type="protein sequence ID" value="SEC65304.1"/>
    <property type="molecule type" value="Genomic_DNA"/>
</dbReference>
<dbReference type="PROSITE" id="PS01031">
    <property type="entry name" value="SHSP"/>
    <property type="match status" value="1"/>
</dbReference>
<comment type="similarity">
    <text evidence="1 2">Belongs to the small heat shock protein (HSP20) family.</text>
</comment>
<keyword evidence="5" id="KW-1185">Reference proteome</keyword>
<dbReference type="OrthoDB" id="3855217at2"/>
<evidence type="ECO:0000259" key="3">
    <source>
        <dbReference type="PROSITE" id="PS01031"/>
    </source>
</evidence>
<gene>
    <name evidence="4" type="ORF">SAMN04489727_4553</name>
</gene>
<dbReference type="InterPro" id="IPR031107">
    <property type="entry name" value="Small_HSP"/>
</dbReference>
<dbReference type="Proteomes" id="UP000199622">
    <property type="component" value="Unassembled WGS sequence"/>
</dbReference>
<dbReference type="Gene3D" id="2.60.40.790">
    <property type="match status" value="1"/>
</dbReference>
<accession>A0A1H4UAS5</accession>
<evidence type="ECO:0000313" key="4">
    <source>
        <dbReference type="EMBL" id="SEC65304.1"/>
    </source>
</evidence>
<proteinExistence type="inferred from homology"/>
<evidence type="ECO:0000256" key="1">
    <source>
        <dbReference type="PROSITE-ProRule" id="PRU00285"/>
    </source>
</evidence>
<organism evidence="4 5">
    <name type="scientific">Amycolatopsis tolypomycina</name>
    <dbReference type="NCBI Taxonomy" id="208445"/>
    <lineage>
        <taxon>Bacteria</taxon>
        <taxon>Bacillati</taxon>
        <taxon>Actinomycetota</taxon>
        <taxon>Actinomycetes</taxon>
        <taxon>Pseudonocardiales</taxon>
        <taxon>Pseudonocardiaceae</taxon>
        <taxon>Amycolatopsis</taxon>
    </lineage>
</organism>
<evidence type="ECO:0000256" key="2">
    <source>
        <dbReference type="RuleBase" id="RU003616"/>
    </source>
</evidence>
<dbReference type="Pfam" id="PF00011">
    <property type="entry name" value="HSP20"/>
    <property type="match status" value="1"/>
</dbReference>
<name>A0A1H4UAS5_9PSEU</name>
<sequence>MTALVPGSRLALPSIAAWLENPWPFAEHNPVRIEESTEDGKYLVRAELPGFDPEKHISVTTHNGLLTISAEREAKETAEGGRSEFYYGTFSRTVSLPAGADPAKVKATYTDGILEISMPVSEHPRDKHVKIQVTKD</sequence>
<protein>
    <submittedName>
        <fullName evidence="4">Molecular chaperone IbpA, HSP20 family</fullName>
    </submittedName>
</protein>
<dbReference type="PANTHER" id="PTHR11527">
    <property type="entry name" value="HEAT-SHOCK PROTEIN 20 FAMILY MEMBER"/>
    <property type="match status" value="1"/>
</dbReference>
<dbReference type="RefSeq" id="WP_091310577.1">
    <property type="nucleotide sequence ID" value="NZ_FNSO01000004.1"/>
</dbReference>
<dbReference type="AlphaFoldDB" id="A0A1H4UAS5"/>
<dbReference type="InterPro" id="IPR008978">
    <property type="entry name" value="HSP20-like_chaperone"/>
</dbReference>